<dbReference type="Proteomes" id="UP001287356">
    <property type="component" value="Unassembled WGS sequence"/>
</dbReference>
<reference evidence="2" key="2">
    <citation type="submission" date="2023-06" db="EMBL/GenBank/DDBJ databases">
        <authorList>
            <consortium name="Lawrence Berkeley National Laboratory"/>
            <person name="Haridas S."/>
            <person name="Hensen N."/>
            <person name="Bonometti L."/>
            <person name="Westerberg I."/>
            <person name="Brannstrom I.O."/>
            <person name="Guillou S."/>
            <person name="Cros-Aarteil S."/>
            <person name="Calhoun S."/>
            <person name="Kuo A."/>
            <person name="Mondo S."/>
            <person name="Pangilinan J."/>
            <person name="Riley R."/>
            <person name="Labutti K."/>
            <person name="Andreopoulos B."/>
            <person name="Lipzen A."/>
            <person name="Chen C."/>
            <person name="Yanf M."/>
            <person name="Daum C."/>
            <person name="Ng V."/>
            <person name="Clum A."/>
            <person name="Steindorff A."/>
            <person name="Ohm R."/>
            <person name="Martin F."/>
            <person name="Silar P."/>
            <person name="Natvig D."/>
            <person name="Lalanne C."/>
            <person name="Gautier V."/>
            <person name="Ament-Velasquez S.L."/>
            <person name="Kruys A."/>
            <person name="Hutchinson M.I."/>
            <person name="Powell A.J."/>
            <person name="Barry K."/>
            <person name="Miller A.N."/>
            <person name="Grigoriev I.V."/>
            <person name="Debuchy R."/>
            <person name="Gladieux P."/>
            <person name="Thoren M.H."/>
            <person name="Johannesson H."/>
        </authorList>
    </citation>
    <scope>NUCLEOTIDE SEQUENCE</scope>
    <source>
        <strain evidence="2">CBS 958.72</strain>
    </source>
</reference>
<reference evidence="2" key="1">
    <citation type="journal article" date="2023" name="Mol. Phylogenet. Evol.">
        <title>Genome-scale phylogeny and comparative genomics of the fungal order Sordariales.</title>
        <authorList>
            <person name="Hensen N."/>
            <person name="Bonometti L."/>
            <person name="Westerberg I."/>
            <person name="Brannstrom I.O."/>
            <person name="Guillou S."/>
            <person name="Cros-Aarteil S."/>
            <person name="Calhoun S."/>
            <person name="Haridas S."/>
            <person name="Kuo A."/>
            <person name="Mondo S."/>
            <person name="Pangilinan J."/>
            <person name="Riley R."/>
            <person name="LaButti K."/>
            <person name="Andreopoulos B."/>
            <person name="Lipzen A."/>
            <person name="Chen C."/>
            <person name="Yan M."/>
            <person name="Daum C."/>
            <person name="Ng V."/>
            <person name="Clum A."/>
            <person name="Steindorff A."/>
            <person name="Ohm R.A."/>
            <person name="Martin F."/>
            <person name="Silar P."/>
            <person name="Natvig D.O."/>
            <person name="Lalanne C."/>
            <person name="Gautier V."/>
            <person name="Ament-Velasquez S.L."/>
            <person name="Kruys A."/>
            <person name="Hutchinson M.I."/>
            <person name="Powell A.J."/>
            <person name="Barry K."/>
            <person name="Miller A.N."/>
            <person name="Grigoriev I.V."/>
            <person name="Debuchy R."/>
            <person name="Gladieux P."/>
            <person name="Hiltunen Thoren M."/>
            <person name="Johannesson H."/>
        </authorList>
    </citation>
    <scope>NUCLEOTIDE SEQUENCE</scope>
    <source>
        <strain evidence="2">CBS 958.72</strain>
    </source>
</reference>
<feature type="compositionally biased region" description="Basic and acidic residues" evidence="1">
    <location>
        <begin position="71"/>
        <end position="86"/>
    </location>
</feature>
<feature type="region of interest" description="Disordered" evidence="1">
    <location>
        <begin position="196"/>
        <end position="227"/>
    </location>
</feature>
<gene>
    <name evidence="2" type="ORF">B0T24DRAFT_154993</name>
</gene>
<comment type="caution">
    <text evidence="2">The sequence shown here is derived from an EMBL/GenBank/DDBJ whole genome shotgun (WGS) entry which is preliminary data.</text>
</comment>
<evidence type="ECO:0000256" key="1">
    <source>
        <dbReference type="SAM" id="MobiDB-lite"/>
    </source>
</evidence>
<feature type="region of interest" description="Disordered" evidence="1">
    <location>
        <begin position="49"/>
        <end position="86"/>
    </location>
</feature>
<accession>A0AAE0KMY2</accession>
<organism evidence="2 3">
    <name type="scientific">Lasiosphaeria ovina</name>
    <dbReference type="NCBI Taxonomy" id="92902"/>
    <lineage>
        <taxon>Eukaryota</taxon>
        <taxon>Fungi</taxon>
        <taxon>Dikarya</taxon>
        <taxon>Ascomycota</taxon>
        <taxon>Pezizomycotina</taxon>
        <taxon>Sordariomycetes</taxon>
        <taxon>Sordariomycetidae</taxon>
        <taxon>Sordariales</taxon>
        <taxon>Lasiosphaeriaceae</taxon>
        <taxon>Lasiosphaeria</taxon>
    </lineage>
</organism>
<dbReference type="EMBL" id="JAULSN010000002">
    <property type="protein sequence ID" value="KAK3379413.1"/>
    <property type="molecule type" value="Genomic_DNA"/>
</dbReference>
<keyword evidence="3" id="KW-1185">Reference proteome</keyword>
<feature type="compositionally biased region" description="Basic and acidic residues" evidence="1">
    <location>
        <begin position="17"/>
        <end position="26"/>
    </location>
</feature>
<evidence type="ECO:0000313" key="3">
    <source>
        <dbReference type="Proteomes" id="UP001287356"/>
    </source>
</evidence>
<feature type="region of interest" description="Disordered" evidence="1">
    <location>
        <begin position="1"/>
        <end position="26"/>
    </location>
</feature>
<sequence length="227" mass="25186">MRGKQSGQDMTRKRERKREEEREERKRTMLGLGIRLGCGNWASAAQHARALGRRSSTHSEKYMPKPTGGTRFRDKPDMGTGEKAETHLYPNLGHGCRMGESGRHGIGFKPSSATLLGICQSACKAPAGGMTRLVRLTRKKKKKKRKEKKKYYGGICTQGTLYYHRKASSPKSHHHLCRCRLLALDLLAPLARLSPNSRARTASRSANSPSGPLLWGRLGGPLADRSP</sequence>
<dbReference type="AlphaFoldDB" id="A0AAE0KMY2"/>
<name>A0AAE0KMY2_9PEZI</name>
<protein>
    <submittedName>
        <fullName evidence="2">Uncharacterized protein</fullName>
    </submittedName>
</protein>
<proteinExistence type="predicted"/>
<evidence type="ECO:0000313" key="2">
    <source>
        <dbReference type="EMBL" id="KAK3379413.1"/>
    </source>
</evidence>